<dbReference type="EMBL" id="JBGBZN010000002">
    <property type="protein sequence ID" value="MEY9471561.1"/>
    <property type="molecule type" value="Genomic_DNA"/>
</dbReference>
<feature type="binding site" evidence="2">
    <location>
        <position position="68"/>
    </location>
    <ligand>
        <name>substrate</name>
    </ligand>
</feature>
<keyword evidence="2" id="KW-0479">Metal-binding</keyword>
<protein>
    <recommendedName>
        <fullName evidence="2">Isoprenyl transferase</fullName>
        <ecNumber evidence="2">2.5.1.-</ecNumber>
    </recommendedName>
</protein>
<feature type="binding site" evidence="2">
    <location>
        <position position="32"/>
    </location>
    <ligand>
        <name>substrate</name>
    </ligand>
</feature>
<dbReference type="Pfam" id="PF01255">
    <property type="entry name" value="Prenyltransf"/>
    <property type="match status" value="1"/>
</dbReference>
<dbReference type="HAMAP" id="MF_01139">
    <property type="entry name" value="ISPT"/>
    <property type="match status" value="1"/>
</dbReference>
<feature type="binding site" evidence="2">
    <location>
        <position position="24"/>
    </location>
    <ligand>
        <name>substrate</name>
    </ligand>
</feature>
<feature type="binding site" evidence="2">
    <location>
        <position position="36"/>
    </location>
    <ligand>
        <name>substrate</name>
    </ligand>
</feature>
<evidence type="ECO:0000313" key="5">
    <source>
        <dbReference type="Proteomes" id="UP001565474"/>
    </source>
</evidence>
<feature type="active site" evidence="2">
    <location>
        <position position="19"/>
    </location>
</feature>
<dbReference type="InterPro" id="IPR001441">
    <property type="entry name" value="UPP_synth-like"/>
</dbReference>
<feature type="binding site" evidence="2">
    <location>
        <position position="180"/>
    </location>
    <ligand>
        <name>substrate</name>
    </ligand>
</feature>
<gene>
    <name evidence="4" type="ORF">ABH992_003960</name>
</gene>
<feature type="compositionally biased region" description="Basic residues" evidence="3">
    <location>
        <begin position="330"/>
        <end position="341"/>
    </location>
</feature>
<keyword evidence="1 2" id="KW-0808">Transferase</keyword>
<dbReference type="PANTHER" id="PTHR10291">
    <property type="entry name" value="DEHYDRODOLICHYL DIPHOSPHATE SYNTHASE FAMILY MEMBER"/>
    <property type="match status" value="1"/>
</dbReference>
<feature type="binding site" evidence="2">
    <location>
        <position position="19"/>
    </location>
    <ligand>
        <name>Mg(2+)</name>
        <dbReference type="ChEBI" id="CHEBI:18420"/>
    </ligand>
</feature>
<dbReference type="Gene3D" id="3.40.1180.10">
    <property type="entry name" value="Decaprenyl diphosphate synthase-like"/>
    <property type="match status" value="1"/>
</dbReference>
<feature type="active site" description="Proton acceptor" evidence="2">
    <location>
        <position position="67"/>
    </location>
</feature>
<comment type="similarity">
    <text evidence="2">Belongs to the UPP synthase family.</text>
</comment>
<organism evidence="4 5">
    <name type="scientific">Bradyrhizobium yuanmingense</name>
    <dbReference type="NCBI Taxonomy" id="108015"/>
    <lineage>
        <taxon>Bacteria</taxon>
        <taxon>Pseudomonadati</taxon>
        <taxon>Pseudomonadota</taxon>
        <taxon>Alphaproteobacteria</taxon>
        <taxon>Hyphomicrobiales</taxon>
        <taxon>Nitrobacteraceae</taxon>
        <taxon>Bradyrhizobium</taxon>
    </lineage>
</organism>
<dbReference type="EC" id="2.5.1.-" evidence="2"/>
<evidence type="ECO:0000313" key="4">
    <source>
        <dbReference type="EMBL" id="MEY9471561.1"/>
    </source>
</evidence>
<keyword evidence="2" id="KW-0460">Magnesium</keyword>
<dbReference type="InterPro" id="IPR036424">
    <property type="entry name" value="UPP_synth-like_sf"/>
</dbReference>
<feature type="region of interest" description="Disordered" evidence="3">
    <location>
        <begin position="295"/>
        <end position="341"/>
    </location>
</feature>
<dbReference type="InterPro" id="IPR018520">
    <property type="entry name" value="UPP_synth-like_CS"/>
</dbReference>
<feature type="binding site" evidence="2">
    <location>
        <begin position="186"/>
        <end position="188"/>
    </location>
    <ligand>
        <name>substrate</name>
    </ligand>
</feature>
<proteinExistence type="inferred from homology"/>
<comment type="cofactor">
    <cofactor evidence="2">
        <name>Mg(2+)</name>
        <dbReference type="ChEBI" id="CHEBI:18420"/>
    </cofactor>
    <text evidence="2">Binds 2 magnesium ions per subunit.</text>
</comment>
<feature type="binding site" evidence="2">
    <location>
        <begin position="20"/>
        <end position="23"/>
    </location>
    <ligand>
        <name>substrate</name>
    </ligand>
</feature>
<dbReference type="NCBIfam" id="NF011412">
    <property type="entry name" value="PRK14839.1"/>
    <property type="match status" value="1"/>
</dbReference>
<keyword evidence="5" id="KW-1185">Reference proteome</keyword>
<dbReference type="NCBIfam" id="TIGR00055">
    <property type="entry name" value="uppS"/>
    <property type="match status" value="1"/>
</dbReference>
<dbReference type="SUPFAM" id="SSF64005">
    <property type="entry name" value="Undecaprenyl diphosphate synthase"/>
    <property type="match status" value="1"/>
</dbReference>
<dbReference type="Proteomes" id="UP001565474">
    <property type="component" value="Unassembled WGS sequence"/>
</dbReference>
<evidence type="ECO:0000256" key="1">
    <source>
        <dbReference type="ARBA" id="ARBA00022679"/>
    </source>
</evidence>
<evidence type="ECO:0000256" key="2">
    <source>
        <dbReference type="HAMAP-Rule" id="MF_01139"/>
    </source>
</evidence>
<feature type="binding site" evidence="2">
    <location>
        <begin position="64"/>
        <end position="66"/>
    </location>
    <ligand>
        <name>substrate</name>
    </ligand>
</feature>
<dbReference type="PANTHER" id="PTHR10291:SF0">
    <property type="entry name" value="DEHYDRODOLICHYL DIPHOSPHATE SYNTHASE 2"/>
    <property type="match status" value="1"/>
</dbReference>
<accession>A0ABV4GJC3</accession>
<sequence length="341" mass="37936">MQSDITSRNEKLHVGIIMDGNGRWATRRGLSRVRGHEAGVETIRRIVEAAPKQGIGTLTLYAFSTDNWRRPKAEVAALMTLLRFYLANEVQSLVKNGVRLSVIGRRDRLPDGIAAAIARAEAATADGRTLHVRIAVDYSARDAILHAAAKAAALTSLTREAFSQLVTGEAGLRDVDLIIRTSGEKRLSDFLLWEGAYAELHFTERMWPEFDAGDLAEALARLPWPRAPLRRAASHYARRGALALAGVTRLAHQPALCRLPPGLDRALVFRRCVPLRRERSHHACRPRLLHRRNGAAACRRHHHRRRGGHLRPSLRADARQARGAQGRDGGRHRHRARRGAG</sequence>
<feature type="binding site" evidence="2">
    <location>
        <position position="199"/>
    </location>
    <ligand>
        <name>Mg(2+)</name>
        <dbReference type="ChEBI" id="CHEBI:18420"/>
    </ligand>
</feature>
<dbReference type="CDD" id="cd00475">
    <property type="entry name" value="Cis_IPPS"/>
    <property type="match status" value="1"/>
</dbReference>
<reference evidence="4 5" key="1">
    <citation type="submission" date="2024-07" db="EMBL/GenBank/DDBJ databases">
        <title>Genomic Encyclopedia of Type Strains, Phase V (KMG-V): Genome sequencing to study the core and pangenomes of soil and plant-associated prokaryotes.</title>
        <authorList>
            <person name="Whitman W."/>
        </authorList>
    </citation>
    <scope>NUCLEOTIDE SEQUENCE [LARGE SCALE GENOMIC DNA]</scope>
    <source>
        <strain evidence="4 5">USDA 222</strain>
    </source>
</reference>
<name>A0ABV4GJC3_9BRAD</name>
<comment type="caution">
    <text evidence="4">The sequence shown here is derived from an EMBL/GenBank/DDBJ whole genome shotgun (WGS) entry which is preliminary data.</text>
</comment>
<feature type="binding site" evidence="2">
    <location>
        <position position="70"/>
    </location>
    <ligand>
        <name>substrate</name>
    </ligand>
</feature>
<comment type="subunit">
    <text evidence="2">Homodimer.</text>
</comment>
<feature type="compositionally biased region" description="Basic residues" evidence="3">
    <location>
        <begin position="295"/>
        <end position="309"/>
    </location>
</feature>
<dbReference type="PROSITE" id="PS01066">
    <property type="entry name" value="UPP_SYNTHASE"/>
    <property type="match status" value="1"/>
</dbReference>
<comment type="function">
    <text evidence="2">Catalyzes the condensation of isopentenyl diphosphate (IPP) with allylic pyrophosphates generating different type of terpenoids.</text>
</comment>
<evidence type="ECO:0000256" key="3">
    <source>
        <dbReference type="SAM" id="MobiDB-lite"/>
    </source>
</evidence>